<dbReference type="Pfam" id="PF00359">
    <property type="entry name" value="PTS_EIIA_2"/>
    <property type="match status" value="1"/>
</dbReference>
<dbReference type="EMBL" id="SRYE01000001">
    <property type="protein sequence ID" value="TGY63301.1"/>
    <property type="molecule type" value="Genomic_DNA"/>
</dbReference>
<dbReference type="PANTHER" id="PTHR47738">
    <property type="entry name" value="PTS SYSTEM FRUCTOSE-LIKE EIIA COMPONENT-RELATED"/>
    <property type="match status" value="1"/>
</dbReference>
<keyword evidence="2" id="KW-0762">Sugar transport</keyword>
<dbReference type="InterPro" id="IPR002178">
    <property type="entry name" value="PTS_EIIA_type-2_dom"/>
</dbReference>
<evidence type="ECO:0000313" key="3">
    <source>
        <dbReference type="Proteomes" id="UP000310263"/>
    </source>
</evidence>
<dbReference type="Proteomes" id="UP000310263">
    <property type="component" value="Unassembled WGS sequence"/>
</dbReference>
<dbReference type="InterPro" id="IPR051541">
    <property type="entry name" value="PTS_SugarTrans_NitroReg"/>
</dbReference>
<feature type="domain" description="PTS EIIA type-2" evidence="1">
    <location>
        <begin position="17"/>
        <end position="162"/>
    </location>
</feature>
<dbReference type="OrthoDB" id="370976at2"/>
<dbReference type="SUPFAM" id="SSF55804">
    <property type="entry name" value="Phoshotransferase/anion transport protein"/>
    <property type="match status" value="1"/>
</dbReference>
<dbReference type="InterPro" id="IPR016152">
    <property type="entry name" value="PTrfase/Anion_transptr"/>
</dbReference>
<keyword evidence="2" id="KW-0813">Transport</keyword>
<proteinExistence type="predicted"/>
<gene>
    <name evidence="2" type="ORF">E5334_02030</name>
</gene>
<dbReference type="AlphaFoldDB" id="A0A4S2F7F4"/>
<keyword evidence="3" id="KW-1185">Reference proteome</keyword>
<name>A0A4S2F7F4_9ACTN</name>
<evidence type="ECO:0000259" key="1">
    <source>
        <dbReference type="PROSITE" id="PS51094"/>
    </source>
</evidence>
<reference evidence="2 3" key="1">
    <citation type="submission" date="2019-04" db="EMBL/GenBank/DDBJ databases">
        <title>Microbes associate with the intestines of laboratory mice.</title>
        <authorList>
            <person name="Navarre W."/>
            <person name="Wong E."/>
            <person name="Huang K."/>
            <person name="Tropini C."/>
            <person name="Ng K."/>
            <person name="Yu B."/>
        </authorList>
    </citation>
    <scope>NUCLEOTIDE SEQUENCE [LARGE SCALE GENOMIC DNA]</scope>
    <source>
        <strain evidence="2 3">NM07_P-09</strain>
    </source>
</reference>
<protein>
    <submittedName>
        <fullName evidence="2">PTS sugar transporter subunit IIA</fullName>
    </submittedName>
</protein>
<dbReference type="PROSITE" id="PS51094">
    <property type="entry name" value="PTS_EIIA_TYPE_2"/>
    <property type="match status" value="1"/>
</dbReference>
<dbReference type="PANTHER" id="PTHR47738:SF3">
    <property type="entry name" value="PHOSPHOTRANSFERASE SYSTEM MANNITOL_FRUCTOSE-SPECIFIC IIA DOMAIN CONTAINING PROTEIN"/>
    <property type="match status" value="1"/>
</dbReference>
<comment type="caution">
    <text evidence="2">The sequence shown here is derived from an EMBL/GenBank/DDBJ whole genome shotgun (WGS) entry which is preliminary data.</text>
</comment>
<organism evidence="2 3">
    <name type="scientific">Muricaecibacterium torontonense</name>
    <dbReference type="NCBI Taxonomy" id="3032871"/>
    <lineage>
        <taxon>Bacteria</taxon>
        <taxon>Bacillati</taxon>
        <taxon>Actinomycetota</taxon>
        <taxon>Coriobacteriia</taxon>
        <taxon>Coriobacteriales</taxon>
        <taxon>Atopobiaceae</taxon>
        <taxon>Muricaecibacterium</taxon>
    </lineage>
</organism>
<accession>A0A4S2F7F4</accession>
<evidence type="ECO:0000313" key="2">
    <source>
        <dbReference type="EMBL" id="TGY63301.1"/>
    </source>
</evidence>
<dbReference type="Gene3D" id="3.40.930.10">
    <property type="entry name" value="Mannitol-specific EII, Chain A"/>
    <property type="match status" value="1"/>
</dbReference>
<dbReference type="CDD" id="cd00211">
    <property type="entry name" value="PTS_IIA_fru"/>
    <property type="match status" value="1"/>
</dbReference>
<sequence length="162" mass="17802">MPGRAGEKGEVVAVTTFRVSPEDALLGLKASSEEEVIHQLCEHLTAQKTIVPGYEESLLEREDNYPTGLELGEICAAIPHTDPQYARATKLVVATLANPVAWKNMEDPDEQVQVSVVVLSLFDKPEKQIDAFQKIMGVIQDQDTLKKALNASNVDEVVDIFN</sequence>